<dbReference type="SUPFAM" id="SSF48576">
    <property type="entry name" value="Terpenoid synthases"/>
    <property type="match status" value="1"/>
</dbReference>
<dbReference type="OrthoDB" id="3004402at2759"/>
<accession>F9X430</accession>
<gene>
    <name evidence="1" type="ORF">MYCGRDRAFT_108330</name>
</gene>
<dbReference type="Gene3D" id="1.10.600.10">
    <property type="entry name" value="Farnesyl Diphosphate Synthase"/>
    <property type="match status" value="1"/>
</dbReference>
<dbReference type="HOGENOM" id="CLU_1058473_0_0_1"/>
<evidence type="ECO:0000313" key="2">
    <source>
        <dbReference type="Proteomes" id="UP000008062"/>
    </source>
</evidence>
<organism evidence="1 2">
    <name type="scientific">Zymoseptoria tritici (strain CBS 115943 / IPO323)</name>
    <name type="common">Speckled leaf blotch fungus</name>
    <name type="synonym">Septoria tritici</name>
    <dbReference type="NCBI Taxonomy" id="336722"/>
    <lineage>
        <taxon>Eukaryota</taxon>
        <taxon>Fungi</taxon>
        <taxon>Dikarya</taxon>
        <taxon>Ascomycota</taxon>
        <taxon>Pezizomycotina</taxon>
        <taxon>Dothideomycetes</taxon>
        <taxon>Dothideomycetidae</taxon>
        <taxon>Mycosphaerellales</taxon>
        <taxon>Mycosphaerellaceae</taxon>
        <taxon>Zymoseptoria</taxon>
    </lineage>
</organism>
<dbReference type="GeneID" id="13400272"/>
<dbReference type="Proteomes" id="UP000008062">
    <property type="component" value="Chromosome 2"/>
</dbReference>
<dbReference type="AlphaFoldDB" id="F9X430"/>
<dbReference type="KEGG" id="ztr:MYCGRDRAFT_108330"/>
<reference evidence="1 2" key="1">
    <citation type="journal article" date="2011" name="PLoS Genet.">
        <title>Finished genome of the fungal wheat pathogen Mycosphaerella graminicola reveals dispensome structure, chromosome plasticity, and stealth pathogenesis.</title>
        <authorList>
            <person name="Goodwin S.B."/>
            <person name="Ben M'barek S."/>
            <person name="Dhillon B."/>
            <person name="Wittenberg A.H.J."/>
            <person name="Crane C.F."/>
            <person name="Hane J.K."/>
            <person name="Foster A.J."/>
            <person name="Van der Lee T.A.J."/>
            <person name="Grimwood J."/>
            <person name="Aerts A."/>
            <person name="Antoniw J."/>
            <person name="Bailey A."/>
            <person name="Bluhm B."/>
            <person name="Bowler J."/>
            <person name="Bristow J."/>
            <person name="van der Burgt A."/>
            <person name="Canto-Canche B."/>
            <person name="Churchill A.C.L."/>
            <person name="Conde-Ferraez L."/>
            <person name="Cools H.J."/>
            <person name="Coutinho P.M."/>
            <person name="Csukai M."/>
            <person name="Dehal P."/>
            <person name="De Wit P."/>
            <person name="Donzelli B."/>
            <person name="van de Geest H.C."/>
            <person name="van Ham R.C.H.J."/>
            <person name="Hammond-Kosack K.E."/>
            <person name="Henrissat B."/>
            <person name="Kilian A."/>
            <person name="Kobayashi A.K."/>
            <person name="Koopmann E."/>
            <person name="Kourmpetis Y."/>
            <person name="Kuzniar A."/>
            <person name="Lindquist E."/>
            <person name="Lombard V."/>
            <person name="Maliepaard C."/>
            <person name="Martins N."/>
            <person name="Mehrabi R."/>
            <person name="Nap J.P.H."/>
            <person name="Ponomarenko A."/>
            <person name="Rudd J.J."/>
            <person name="Salamov A."/>
            <person name="Schmutz J."/>
            <person name="Schouten H.J."/>
            <person name="Shapiro H."/>
            <person name="Stergiopoulos I."/>
            <person name="Torriani S.F.F."/>
            <person name="Tu H."/>
            <person name="de Vries R.P."/>
            <person name="Waalwijk C."/>
            <person name="Ware S.B."/>
            <person name="Wiebenga A."/>
            <person name="Zwiers L.-H."/>
            <person name="Oliver R.P."/>
            <person name="Grigoriev I.V."/>
            <person name="Kema G.H.J."/>
        </authorList>
    </citation>
    <scope>NUCLEOTIDE SEQUENCE [LARGE SCALE GENOMIC DNA]</scope>
    <source>
        <strain evidence="2">CBS 115943 / IPO323</strain>
    </source>
</reference>
<dbReference type="EMBL" id="CM001197">
    <property type="protein sequence ID" value="EGP90155.1"/>
    <property type="molecule type" value="Genomic_DNA"/>
</dbReference>
<dbReference type="InterPro" id="IPR008949">
    <property type="entry name" value="Isoprenoid_synthase_dom_sf"/>
</dbReference>
<dbReference type="eggNOG" id="ENOG502SK06">
    <property type="taxonomic scope" value="Eukaryota"/>
</dbReference>
<dbReference type="RefSeq" id="XP_003855179.1">
    <property type="nucleotide sequence ID" value="XM_003855131.1"/>
</dbReference>
<protein>
    <submittedName>
        <fullName evidence="1">Uncharacterized protein</fullName>
    </submittedName>
</protein>
<evidence type="ECO:0000313" key="1">
    <source>
        <dbReference type="EMBL" id="EGP90155.1"/>
    </source>
</evidence>
<sequence>MKHETLTSTKSNPLLAAIATQTTTSILTSWPFSTNASRSRFLAADIPSLTCCLFPYAIEERIHIAASLVSLLLLLDDELPELSVDEGEEFLEYLRSAVGGGWQGEEDEDRPAVSMLSGVLDELRGTDYEVGGEVVGAMWEWLRSRNVSRRSRRSGPDVMRDFYRSVEGTELRWHLMRFVMDVSADGDLERLGLRSPRRKVVEDADRGRTRRRRKQTRQMMQMHVAVSILSSASIFQSSRVRWASIDQENFKQLSLQATESGTM</sequence>
<keyword evidence="2" id="KW-1185">Reference proteome</keyword>
<dbReference type="STRING" id="336722.F9X430"/>
<proteinExistence type="predicted"/>
<dbReference type="InParanoid" id="F9X430"/>
<name>F9X430_ZYMTI</name>